<feature type="region of interest" description="Disordered" evidence="1">
    <location>
        <begin position="41"/>
        <end position="83"/>
    </location>
</feature>
<proteinExistence type="predicted"/>
<name>A0AAN4ZVG8_9BILA</name>
<dbReference type="EMBL" id="BTRK01000003">
    <property type="protein sequence ID" value="GMR44340.1"/>
    <property type="molecule type" value="Genomic_DNA"/>
</dbReference>
<evidence type="ECO:0000256" key="1">
    <source>
        <dbReference type="SAM" id="MobiDB-lite"/>
    </source>
</evidence>
<organism evidence="2 3">
    <name type="scientific">Pristionchus mayeri</name>
    <dbReference type="NCBI Taxonomy" id="1317129"/>
    <lineage>
        <taxon>Eukaryota</taxon>
        <taxon>Metazoa</taxon>
        <taxon>Ecdysozoa</taxon>
        <taxon>Nematoda</taxon>
        <taxon>Chromadorea</taxon>
        <taxon>Rhabditida</taxon>
        <taxon>Rhabditina</taxon>
        <taxon>Diplogasteromorpha</taxon>
        <taxon>Diplogasteroidea</taxon>
        <taxon>Neodiplogasteridae</taxon>
        <taxon>Pristionchus</taxon>
    </lineage>
</organism>
<feature type="region of interest" description="Disordered" evidence="1">
    <location>
        <begin position="92"/>
        <end position="111"/>
    </location>
</feature>
<comment type="caution">
    <text evidence="2">The sequence shown here is derived from an EMBL/GenBank/DDBJ whole genome shotgun (WGS) entry which is preliminary data.</text>
</comment>
<dbReference type="Proteomes" id="UP001328107">
    <property type="component" value="Unassembled WGS sequence"/>
</dbReference>
<accession>A0AAN4ZVG8</accession>
<gene>
    <name evidence="2" type="ORF">PMAYCL1PPCAC_14535</name>
</gene>
<keyword evidence="3" id="KW-1185">Reference proteome</keyword>
<evidence type="ECO:0000313" key="2">
    <source>
        <dbReference type="EMBL" id="GMR44340.1"/>
    </source>
</evidence>
<feature type="region of interest" description="Disordered" evidence="1">
    <location>
        <begin position="1"/>
        <end position="27"/>
    </location>
</feature>
<reference evidence="3" key="1">
    <citation type="submission" date="2022-10" db="EMBL/GenBank/DDBJ databases">
        <title>Genome assembly of Pristionchus species.</title>
        <authorList>
            <person name="Yoshida K."/>
            <person name="Sommer R.J."/>
        </authorList>
    </citation>
    <scope>NUCLEOTIDE SEQUENCE [LARGE SCALE GENOMIC DNA]</scope>
    <source>
        <strain evidence="3">RS5460</strain>
    </source>
</reference>
<feature type="non-terminal residue" evidence="2">
    <location>
        <position position="111"/>
    </location>
</feature>
<sequence>SIMDQSTPKNRNHKRARQAASDEELRAEREITMKLEKEIKKKKRVEERSEGLKKELEDVRDERSTSNQRTEELPCPHPKRHIWNGIRRRSPEGALSFRHLSSECPGEIGQE</sequence>
<dbReference type="AlphaFoldDB" id="A0AAN4ZVG8"/>
<protein>
    <submittedName>
        <fullName evidence="2">Uncharacterized protein</fullName>
    </submittedName>
</protein>
<feature type="non-terminal residue" evidence="2">
    <location>
        <position position="1"/>
    </location>
</feature>
<feature type="compositionally biased region" description="Basic and acidic residues" evidence="1">
    <location>
        <begin position="41"/>
        <end position="74"/>
    </location>
</feature>
<evidence type="ECO:0000313" key="3">
    <source>
        <dbReference type="Proteomes" id="UP001328107"/>
    </source>
</evidence>